<accession>A0A381XZF4</accession>
<dbReference type="InterPro" id="IPR019887">
    <property type="entry name" value="Tscrpt_reg_AsnC/Lrp_C"/>
</dbReference>
<dbReference type="CDD" id="cd00090">
    <property type="entry name" value="HTH_ARSR"/>
    <property type="match status" value="1"/>
</dbReference>
<dbReference type="InterPro" id="IPR036388">
    <property type="entry name" value="WH-like_DNA-bd_sf"/>
</dbReference>
<dbReference type="AlphaFoldDB" id="A0A381XZF4"/>
<dbReference type="GO" id="GO:0043200">
    <property type="term" value="P:response to amino acid"/>
    <property type="evidence" value="ECO:0007669"/>
    <property type="project" value="TreeGrafter"/>
</dbReference>
<dbReference type="InterPro" id="IPR011991">
    <property type="entry name" value="ArsR-like_HTH"/>
</dbReference>
<dbReference type="SUPFAM" id="SSF46785">
    <property type="entry name" value="Winged helix' DNA-binding domain"/>
    <property type="match status" value="1"/>
</dbReference>
<dbReference type="Gene3D" id="3.30.70.920">
    <property type="match status" value="1"/>
</dbReference>
<dbReference type="Gene3D" id="1.10.10.10">
    <property type="entry name" value="Winged helix-like DNA-binding domain superfamily/Winged helix DNA-binding domain"/>
    <property type="match status" value="1"/>
</dbReference>
<protein>
    <recommendedName>
        <fullName evidence="4">HTH asnC-type domain-containing protein</fullName>
    </recommendedName>
</protein>
<evidence type="ECO:0000259" key="4">
    <source>
        <dbReference type="PROSITE" id="PS50956"/>
    </source>
</evidence>
<reference evidence="5" key="1">
    <citation type="submission" date="2018-05" db="EMBL/GenBank/DDBJ databases">
        <authorList>
            <person name="Lanie J.A."/>
            <person name="Ng W.-L."/>
            <person name="Kazmierczak K.M."/>
            <person name="Andrzejewski T.M."/>
            <person name="Davidsen T.M."/>
            <person name="Wayne K.J."/>
            <person name="Tettelin H."/>
            <person name="Glass J.I."/>
            <person name="Rusch D."/>
            <person name="Podicherti R."/>
            <person name="Tsui H.-C.T."/>
            <person name="Winkler M.E."/>
        </authorList>
    </citation>
    <scope>NUCLEOTIDE SEQUENCE</scope>
</reference>
<dbReference type="InterPro" id="IPR019888">
    <property type="entry name" value="Tscrpt_reg_AsnC-like"/>
</dbReference>
<gene>
    <name evidence="5" type="ORF">METZ01_LOCUS123060</name>
</gene>
<dbReference type="SMART" id="SM00344">
    <property type="entry name" value="HTH_ASNC"/>
    <property type="match status" value="1"/>
</dbReference>
<evidence type="ECO:0000256" key="1">
    <source>
        <dbReference type="ARBA" id="ARBA00023015"/>
    </source>
</evidence>
<keyword evidence="3" id="KW-0804">Transcription</keyword>
<keyword evidence="1" id="KW-0805">Transcription regulation</keyword>
<dbReference type="PRINTS" id="PR00033">
    <property type="entry name" value="HTHASNC"/>
</dbReference>
<dbReference type="SUPFAM" id="SSF54909">
    <property type="entry name" value="Dimeric alpha+beta barrel"/>
    <property type="match status" value="1"/>
</dbReference>
<feature type="domain" description="HTH asnC-type" evidence="4">
    <location>
        <begin position="28"/>
        <end position="88"/>
    </location>
</feature>
<dbReference type="PANTHER" id="PTHR30154">
    <property type="entry name" value="LEUCINE-RESPONSIVE REGULATORY PROTEIN"/>
    <property type="match status" value="1"/>
</dbReference>
<sequence>MPVLTVISACHMIRCKKLRVNTTEYALMDELDRRIISLLQMDGRASNAKIAREVGVSEGTVRRRLRRLIQEDVVKVIAVPNLEKLGYATTALIGLQTGPGKSDSVAEAIAKLDEAHYVAITTGAYDVFIWAGLESAESLGTFLRTKIGVIEGVQRTETFVNLAIKKRTYGMVL</sequence>
<keyword evidence="2" id="KW-0238">DNA-binding</keyword>
<dbReference type="GO" id="GO:0043565">
    <property type="term" value="F:sequence-specific DNA binding"/>
    <property type="evidence" value="ECO:0007669"/>
    <property type="project" value="InterPro"/>
</dbReference>
<dbReference type="InterPro" id="IPR000485">
    <property type="entry name" value="AsnC-type_HTH_dom"/>
</dbReference>
<dbReference type="InterPro" id="IPR036390">
    <property type="entry name" value="WH_DNA-bd_sf"/>
</dbReference>
<name>A0A381XZF4_9ZZZZ</name>
<dbReference type="Pfam" id="PF01037">
    <property type="entry name" value="AsnC_trans_reg"/>
    <property type="match status" value="1"/>
</dbReference>
<dbReference type="GO" id="GO:0005829">
    <property type="term" value="C:cytosol"/>
    <property type="evidence" value="ECO:0007669"/>
    <property type="project" value="TreeGrafter"/>
</dbReference>
<dbReference type="Pfam" id="PF13404">
    <property type="entry name" value="HTH_AsnC-type"/>
    <property type="match status" value="1"/>
</dbReference>
<organism evidence="5">
    <name type="scientific">marine metagenome</name>
    <dbReference type="NCBI Taxonomy" id="408172"/>
    <lineage>
        <taxon>unclassified sequences</taxon>
        <taxon>metagenomes</taxon>
        <taxon>ecological metagenomes</taxon>
    </lineage>
</organism>
<evidence type="ECO:0000256" key="2">
    <source>
        <dbReference type="ARBA" id="ARBA00023125"/>
    </source>
</evidence>
<evidence type="ECO:0000313" key="5">
    <source>
        <dbReference type="EMBL" id="SVA70206.1"/>
    </source>
</evidence>
<dbReference type="PROSITE" id="PS50956">
    <property type="entry name" value="HTH_ASNC_2"/>
    <property type="match status" value="1"/>
</dbReference>
<dbReference type="PANTHER" id="PTHR30154:SF34">
    <property type="entry name" value="TRANSCRIPTIONAL REGULATOR AZLB"/>
    <property type="match status" value="1"/>
</dbReference>
<proteinExistence type="predicted"/>
<dbReference type="InterPro" id="IPR011008">
    <property type="entry name" value="Dimeric_a/b-barrel"/>
</dbReference>
<evidence type="ECO:0000256" key="3">
    <source>
        <dbReference type="ARBA" id="ARBA00023163"/>
    </source>
</evidence>
<dbReference type="EMBL" id="UINC01016958">
    <property type="protein sequence ID" value="SVA70206.1"/>
    <property type="molecule type" value="Genomic_DNA"/>
</dbReference>